<protein>
    <submittedName>
        <fullName evidence="4">Outer membrane beta-barrel protein</fullName>
    </submittedName>
    <submittedName>
        <fullName evidence="5">Porin family protein</fullName>
    </submittedName>
</protein>
<reference evidence="4 7" key="2">
    <citation type="submission" date="2023-04" db="EMBL/GenBank/DDBJ databases">
        <title>Novel Pseudoalteromonas species isolated from Pacific coral.</title>
        <authorList>
            <person name="Videau P."/>
            <person name="Shlafstein M.D."/>
            <person name="Oline D.K."/>
            <person name="Strangman W.K."/>
            <person name="Hahnke R.L."/>
            <person name="Saw J.H."/>
            <person name="Ushijima B."/>
        </authorList>
    </citation>
    <scope>NUCLEOTIDE SEQUENCE [LARGE SCALE GENOMIC DNA]</scope>
    <source>
        <strain evidence="4 7">LMG 14908</strain>
    </source>
</reference>
<feature type="domain" description="Outer membrane protein beta-barrel" evidence="3">
    <location>
        <begin position="8"/>
        <end position="215"/>
    </location>
</feature>
<dbReference type="EMBL" id="CP040559">
    <property type="protein sequence ID" value="QCU76181.1"/>
    <property type="molecule type" value="Genomic_DNA"/>
</dbReference>
<dbReference type="Gene3D" id="2.40.160.20">
    <property type="match status" value="1"/>
</dbReference>
<dbReference type="InterPro" id="IPR011250">
    <property type="entry name" value="OMP/PagP_B-barrel"/>
</dbReference>
<evidence type="ECO:0000313" key="4">
    <source>
        <dbReference type="EMBL" id="MDP4485081.1"/>
    </source>
</evidence>
<keyword evidence="1 2" id="KW-0732">Signal</keyword>
<accession>A0A4P9J597</accession>
<gene>
    <name evidence="5" type="ORF">FFU37_17060</name>
    <name evidence="4" type="ORF">QDH73_13755</name>
</gene>
<evidence type="ECO:0000256" key="2">
    <source>
        <dbReference type="SAM" id="SignalP"/>
    </source>
</evidence>
<dbReference type="EMBL" id="JASGWX010000011">
    <property type="protein sequence ID" value="MDP4485081.1"/>
    <property type="molecule type" value="Genomic_DNA"/>
</dbReference>
<feature type="chain" id="PRO_5020908705" evidence="2">
    <location>
        <begin position="23"/>
        <end position="240"/>
    </location>
</feature>
<evidence type="ECO:0000313" key="5">
    <source>
        <dbReference type="EMBL" id="QCU76181.1"/>
    </source>
</evidence>
<keyword evidence="7" id="KW-1185">Reference proteome</keyword>
<evidence type="ECO:0000313" key="7">
    <source>
        <dbReference type="Proteomes" id="UP001242314"/>
    </source>
</evidence>
<dbReference type="SUPFAM" id="SSF56925">
    <property type="entry name" value="OMPA-like"/>
    <property type="match status" value="1"/>
</dbReference>
<reference evidence="5 6" key="1">
    <citation type="submission" date="2019-05" db="EMBL/GenBank/DDBJ databases">
        <title>Complete genome sequence of Pseudoalteromonas sp. 16-SW-7(T) isolated from the Okhotsk Sea, Russia.</title>
        <authorList>
            <person name="Nguyen T.H."/>
            <person name="Nedashkovskaya O.I."/>
            <person name="Kim S.-G."/>
        </authorList>
    </citation>
    <scope>NUCLEOTIDE SEQUENCE [LARGE SCALE GENOMIC DNA]</scope>
    <source>
        <strain evidence="5 6">16-SW-7</strain>
    </source>
</reference>
<dbReference type="KEGG" id="pdv:FFU37_17060"/>
<evidence type="ECO:0000313" key="6">
    <source>
        <dbReference type="Proteomes" id="UP000310065"/>
    </source>
</evidence>
<dbReference type="GeneID" id="88777380"/>
<dbReference type="Proteomes" id="UP000310065">
    <property type="component" value="Chromosome S1"/>
</dbReference>
<evidence type="ECO:0000259" key="3">
    <source>
        <dbReference type="Pfam" id="PF13505"/>
    </source>
</evidence>
<dbReference type="AlphaFoldDB" id="A0A4P9J597"/>
<feature type="signal peptide" evidence="2">
    <location>
        <begin position="1"/>
        <end position="22"/>
    </location>
</feature>
<dbReference type="InterPro" id="IPR027385">
    <property type="entry name" value="Beta-barrel_OMP"/>
</dbReference>
<evidence type="ECO:0000256" key="1">
    <source>
        <dbReference type="ARBA" id="ARBA00022729"/>
    </source>
</evidence>
<sequence length="240" mass="26013">MKKINKSIFLALAITSVTPLLAQAEGFYGTAQLGYSTQANDSKAIGNNIAVDEDFPSEFDAGNGSVAIIGLGYKFNQQFRLEARIGYHDSDFNESKIGSGARDGEQYSLNGDLQSTTYTIEGFYDFTNTTAFTPYIKLGLGLADNSYSAKLGGAGIAGFDAFDGAVDGYYDNYADDNSTDFTWNVGAGVNYEINKTVSVYTEYQYIEFGDVKTGQDDFTDGFKIDSAASHEFMLGVKVKL</sequence>
<dbReference type="Pfam" id="PF13505">
    <property type="entry name" value="OMP_b-brl"/>
    <property type="match status" value="1"/>
</dbReference>
<dbReference type="RefSeq" id="WP_039487716.1">
    <property type="nucleotide sequence ID" value="NZ_CP040559.1"/>
</dbReference>
<organism evidence="5 6">
    <name type="scientific">Pseudoalteromonas distincta</name>
    <dbReference type="NCBI Taxonomy" id="77608"/>
    <lineage>
        <taxon>Bacteria</taxon>
        <taxon>Pseudomonadati</taxon>
        <taxon>Pseudomonadota</taxon>
        <taxon>Gammaproteobacteria</taxon>
        <taxon>Alteromonadales</taxon>
        <taxon>Pseudoalteromonadaceae</taxon>
        <taxon>Pseudoalteromonas</taxon>
    </lineage>
</organism>
<name>A0A4P9J597_9GAMM</name>
<dbReference type="Proteomes" id="UP001242314">
    <property type="component" value="Unassembled WGS sequence"/>
</dbReference>
<proteinExistence type="predicted"/>